<comment type="caution">
    <text evidence="2">The sequence shown here is derived from an EMBL/GenBank/DDBJ whole genome shotgun (WGS) entry which is preliminary data.</text>
</comment>
<dbReference type="Proteomes" id="UP000612585">
    <property type="component" value="Unassembled WGS sequence"/>
</dbReference>
<reference evidence="2" key="1">
    <citation type="submission" date="2021-01" db="EMBL/GenBank/DDBJ databases">
        <title>Whole genome shotgun sequence of Virgisporangium aurantiacum NBRC 16421.</title>
        <authorList>
            <person name="Komaki H."/>
            <person name="Tamura T."/>
        </authorList>
    </citation>
    <scope>NUCLEOTIDE SEQUENCE</scope>
    <source>
        <strain evidence="2">NBRC 16421</strain>
    </source>
</reference>
<feature type="transmembrane region" description="Helical" evidence="1">
    <location>
        <begin position="74"/>
        <end position="96"/>
    </location>
</feature>
<keyword evidence="1" id="KW-0472">Membrane</keyword>
<evidence type="ECO:0000313" key="2">
    <source>
        <dbReference type="EMBL" id="GIJ55505.1"/>
    </source>
</evidence>
<dbReference type="EMBL" id="BOPG01000019">
    <property type="protein sequence ID" value="GIJ55505.1"/>
    <property type="molecule type" value="Genomic_DNA"/>
</dbReference>
<keyword evidence="1" id="KW-0812">Transmembrane</keyword>
<keyword evidence="3" id="KW-1185">Reference proteome</keyword>
<sequence length="200" mass="20531">MAEKGSVNDLQWARPAHLTRPTVGLDELLQGLALLGEESERATAAAGGWNDKTPPSMQVIKSGATAVTRWWSKWIAAVGGLAGAIPVVTGFFTTFIGDVGEAVTVALIAGGAVVFSATAIALALFVSGDLRARGHASAARQAARGVVTAAFLHATARLPAPGSPMVLAEPGPVTTPTGNPQAAYQFRLGDLIVRVDRKPG</sequence>
<accession>A0A8J3Z5X0</accession>
<dbReference type="AlphaFoldDB" id="A0A8J3Z5X0"/>
<feature type="transmembrane region" description="Helical" evidence="1">
    <location>
        <begin position="102"/>
        <end position="126"/>
    </location>
</feature>
<gene>
    <name evidence="2" type="ORF">Vau01_030210</name>
</gene>
<evidence type="ECO:0000256" key="1">
    <source>
        <dbReference type="SAM" id="Phobius"/>
    </source>
</evidence>
<name>A0A8J3Z5X0_9ACTN</name>
<dbReference type="RefSeq" id="WP_203992422.1">
    <property type="nucleotide sequence ID" value="NZ_BOPG01000019.1"/>
</dbReference>
<evidence type="ECO:0000313" key="3">
    <source>
        <dbReference type="Proteomes" id="UP000612585"/>
    </source>
</evidence>
<proteinExistence type="predicted"/>
<organism evidence="2 3">
    <name type="scientific">Virgisporangium aurantiacum</name>
    <dbReference type="NCBI Taxonomy" id="175570"/>
    <lineage>
        <taxon>Bacteria</taxon>
        <taxon>Bacillati</taxon>
        <taxon>Actinomycetota</taxon>
        <taxon>Actinomycetes</taxon>
        <taxon>Micromonosporales</taxon>
        <taxon>Micromonosporaceae</taxon>
        <taxon>Virgisporangium</taxon>
    </lineage>
</organism>
<protein>
    <submittedName>
        <fullName evidence="2">Uncharacterized protein</fullName>
    </submittedName>
</protein>
<keyword evidence="1" id="KW-1133">Transmembrane helix</keyword>